<gene>
    <name evidence="3" type="ORF">KCG44_01930</name>
</gene>
<keyword evidence="2" id="KW-0472">Membrane</keyword>
<protein>
    <submittedName>
        <fullName evidence="3">DUF4175 family protein</fullName>
    </submittedName>
</protein>
<dbReference type="EMBL" id="JAGSPA010000001">
    <property type="protein sequence ID" value="MBV7255539.1"/>
    <property type="molecule type" value="Genomic_DNA"/>
</dbReference>
<keyword evidence="2" id="KW-0812">Transmembrane</keyword>
<evidence type="ECO:0000256" key="1">
    <source>
        <dbReference type="SAM" id="MobiDB-lite"/>
    </source>
</evidence>
<evidence type="ECO:0000256" key="2">
    <source>
        <dbReference type="SAM" id="Phobius"/>
    </source>
</evidence>
<organism evidence="3 4">
    <name type="scientific">Pacificimonas pallii</name>
    <dbReference type="NCBI Taxonomy" id="2827236"/>
    <lineage>
        <taxon>Bacteria</taxon>
        <taxon>Pseudomonadati</taxon>
        <taxon>Pseudomonadota</taxon>
        <taxon>Alphaproteobacteria</taxon>
        <taxon>Sphingomonadales</taxon>
        <taxon>Sphingosinicellaceae</taxon>
        <taxon>Pacificimonas</taxon>
    </lineage>
</organism>
<name>A0ABS6SAV3_9SPHN</name>
<proteinExistence type="predicted"/>
<evidence type="ECO:0000313" key="3">
    <source>
        <dbReference type="EMBL" id="MBV7255539.1"/>
    </source>
</evidence>
<keyword evidence="2" id="KW-1133">Transmembrane helix</keyword>
<sequence length="791" mass="83620">MTAQPQHGGLTLAAINRLPLAGALIWLERGLAAELGWVLTAWTAFFAFSLMGMADILPGQIRLAIYACLIVGSIAALIRYTVRAPLPRRGQILARLETGGALPRGTISFTDSRPAALDGDVAEALWRRARADALAKKPRIGLPRLALPPALLIALISAAVLLFAGIAVAGRDAPERLAAGLSPYAVPAGDFTFQLEITPPDHAVIPPRAVTIAGDTRTAFDMLAGGRMDLVTAHDVSLVSPRGRRHGKSVRPARGGIWRIEAQGRALAEIDISLAADGIPEIRFEGSPVQTSTGALRLGYRLTDDHGASSLFLRVEGGGAPVRLVDLETLVPAGSGQLFADLTSDVRAGAEARLTLIARDGAGNEGRSRPLLVTLPLRAFTNDVAAQIIAIRKALLEGADRNGVVEDLAVIAASPDRFDDRFDTFAGLRAASWRLLRGREAQRRAEAARILWDTALDLEDGGASRAMDDLRAVLDRLMREAGSADDSSLAALMAQLESAMGDYIQRQIEAALANGELPSAEALRDMSGQMTGADMNMDVDMNFLGAMMADLKDRLAAGDTEGAMQALANVRSLMESLQFGPAAPDPEAQRRAEQARALANDMQALRDAQADLRDETLAEAVRQQLRGGDAPLDDLARGQDAIGGRLDELRAQLGDLGAAVPAELDETLDEARAAMRAAADALARGGNPIAAAQAQTLALEKLSQAGQQADAAAQAMAQAAAGGQMQPGGSGSGLDPLGRPGRGFGQGEVTLPDENELRRVQELRALIEERAADPARSAAERAYYLRLLKRF</sequence>
<dbReference type="Proteomes" id="UP000722336">
    <property type="component" value="Unassembled WGS sequence"/>
</dbReference>
<accession>A0ABS6SAV3</accession>
<dbReference type="InterPro" id="IPR012683">
    <property type="entry name" value="CHP02302_TM"/>
</dbReference>
<dbReference type="RefSeq" id="WP_218443877.1">
    <property type="nucleotide sequence ID" value="NZ_JAGSPA010000001.1"/>
</dbReference>
<keyword evidence="4" id="KW-1185">Reference proteome</keyword>
<feature type="region of interest" description="Disordered" evidence="1">
    <location>
        <begin position="722"/>
        <end position="749"/>
    </location>
</feature>
<reference evidence="3 4" key="1">
    <citation type="submission" date="2021-04" db="EMBL/GenBank/DDBJ databases">
        <authorList>
            <person name="Pira H."/>
            <person name="Risdian C."/>
            <person name="Wink J."/>
        </authorList>
    </citation>
    <scope>NUCLEOTIDE SEQUENCE [LARGE SCALE GENOMIC DNA]</scope>
    <source>
        <strain evidence="3 4">WHA3</strain>
    </source>
</reference>
<evidence type="ECO:0000313" key="4">
    <source>
        <dbReference type="Proteomes" id="UP000722336"/>
    </source>
</evidence>
<feature type="transmembrane region" description="Helical" evidence="2">
    <location>
        <begin position="35"/>
        <end position="57"/>
    </location>
</feature>
<feature type="transmembrane region" description="Helical" evidence="2">
    <location>
        <begin position="145"/>
        <end position="169"/>
    </location>
</feature>
<feature type="transmembrane region" description="Helical" evidence="2">
    <location>
        <begin position="63"/>
        <end position="82"/>
    </location>
</feature>
<comment type="caution">
    <text evidence="3">The sequence shown here is derived from an EMBL/GenBank/DDBJ whole genome shotgun (WGS) entry which is preliminary data.</text>
</comment>
<dbReference type="Pfam" id="PF13779">
    <property type="entry name" value="DUF4175"/>
    <property type="match status" value="1"/>
</dbReference>